<keyword evidence="1" id="KW-1185">Reference proteome</keyword>
<dbReference type="Proteomes" id="UP000887565">
    <property type="component" value="Unplaced"/>
</dbReference>
<evidence type="ECO:0000313" key="2">
    <source>
        <dbReference type="WBParaSite" id="nRc.2.0.1.t03200-RA"/>
    </source>
</evidence>
<reference evidence="2" key="1">
    <citation type="submission" date="2022-11" db="UniProtKB">
        <authorList>
            <consortium name="WormBaseParasite"/>
        </authorList>
    </citation>
    <scope>IDENTIFICATION</scope>
</reference>
<organism evidence="1 2">
    <name type="scientific">Romanomermis culicivorax</name>
    <name type="common">Nematode worm</name>
    <dbReference type="NCBI Taxonomy" id="13658"/>
    <lineage>
        <taxon>Eukaryota</taxon>
        <taxon>Metazoa</taxon>
        <taxon>Ecdysozoa</taxon>
        <taxon>Nematoda</taxon>
        <taxon>Enoplea</taxon>
        <taxon>Dorylaimia</taxon>
        <taxon>Mermithida</taxon>
        <taxon>Mermithoidea</taxon>
        <taxon>Mermithidae</taxon>
        <taxon>Romanomermis</taxon>
    </lineage>
</organism>
<accession>A0A915HNZ2</accession>
<name>A0A915HNZ2_ROMCU</name>
<proteinExistence type="predicted"/>
<dbReference type="AlphaFoldDB" id="A0A915HNZ2"/>
<protein>
    <submittedName>
        <fullName evidence="2">Uncharacterized protein</fullName>
    </submittedName>
</protein>
<evidence type="ECO:0000313" key="1">
    <source>
        <dbReference type="Proteomes" id="UP000887565"/>
    </source>
</evidence>
<dbReference type="WBParaSite" id="nRc.2.0.1.t03200-RA">
    <property type="protein sequence ID" value="nRc.2.0.1.t03200-RA"/>
    <property type="gene ID" value="nRc.2.0.1.g03200"/>
</dbReference>
<sequence>MADFGEASFIPSLYGQMSTLVCESKVNSDHFYLFKKKNVKRLVIGGEDMHFECVSCNSHGNPMCRATVREGRINLGEKGPSGNGDPPKQMISMNAEKKTMIGRQYEIGAKARQALKRDGRQVKTSKKSHY</sequence>